<accession>A0A1Y6K4W3</accession>
<evidence type="ECO:0000313" key="12">
    <source>
        <dbReference type="Proteomes" id="UP000195514"/>
    </source>
</evidence>
<dbReference type="PROSITE" id="PS00211">
    <property type="entry name" value="ABC_TRANSPORTER_1"/>
    <property type="match status" value="1"/>
</dbReference>
<dbReference type="OrthoDB" id="9762778at2"/>
<feature type="transmembrane region" description="Helical" evidence="8">
    <location>
        <begin position="73"/>
        <end position="98"/>
    </location>
</feature>
<protein>
    <submittedName>
        <fullName evidence="11">Putative ABC transporter</fullName>
    </submittedName>
</protein>
<evidence type="ECO:0000313" key="11">
    <source>
        <dbReference type="EMBL" id="SMX54664.1"/>
    </source>
</evidence>
<feature type="domain" description="ABC transporter" evidence="9">
    <location>
        <begin position="352"/>
        <end position="587"/>
    </location>
</feature>
<feature type="transmembrane region" description="Helical" evidence="8">
    <location>
        <begin position="151"/>
        <end position="169"/>
    </location>
</feature>
<dbReference type="Gene3D" id="3.40.50.300">
    <property type="entry name" value="P-loop containing nucleotide triphosphate hydrolases"/>
    <property type="match status" value="1"/>
</dbReference>
<dbReference type="InterPro" id="IPR039421">
    <property type="entry name" value="Type_1_exporter"/>
</dbReference>
<evidence type="ECO:0000256" key="1">
    <source>
        <dbReference type="ARBA" id="ARBA00004651"/>
    </source>
</evidence>
<dbReference type="KEGG" id="abat:CFX1CAM_1599"/>
<dbReference type="Gene3D" id="1.20.1560.10">
    <property type="entry name" value="ABC transporter type 1, transmembrane domain"/>
    <property type="match status" value="1"/>
</dbReference>
<dbReference type="AlphaFoldDB" id="A0A1Y6K4W3"/>
<evidence type="ECO:0000259" key="10">
    <source>
        <dbReference type="PROSITE" id="PS50929"/>
    </source>
</evidence>
<dbReference type="FunFam" id="3.40.50.300:FF:000287">
    <property type="entry name" value="Multidrug ABC transporter ATP-binding protein"/>
    <property type="match status" value="1"/>
</dbReference>
<keyword evidence="6 8" id="KW-1133">Transmembrane helix</keyword>
<feature type="domain" description="ABC transmembrane type-1" evidence="10">
    <location>
        <begin position="35"/>
        <end position="318"/>
    </location>
</feature>
<keyword evidence="3 8" id="KW-0812">Transmembrane</keyword>
<dbReference type="CDD" id="cd18542">
    <property type="entry name" value="ABC_6TM_YknU_like"/>
    <property type="match status" value="1"/>
</dbReference>
<evidence type="ECO:0000256" key="5">
    <source>
        <dbReference type="ARBA" id="ARBA00022840"/>
    </source>
</evidence>
<keyword evidence="5" id="KW-0067">ATP-binding</keyword>
<name>A0A1Y6K4W3_9CHLR</name>
<dbReference type="PROSITE" id="PS50929">
    <property type="entry name" value="ABC_TM1F"/>
    <property type="match status" value="1"/>
</dbReference>
<keyword evidence="12" id="KW-1185">Reference proteome</keyword>
<dbReference type="Pfam" id="PF00664">
    <property type="entry name" value="ABC_membrane"/>
    <property type="match status" value="1"/>
</dbReference>
<evidence type="ECO:0000256" key="3">
    <source>
        <dbReference type="ARBA" id="ARBA00022692"/>
    </source>
</evidence>
<dbReference type="Pfam" id="PF00005">
    <property type="entry name" value="ABC_tran"/>
    <property type="match status" value="1"/>
</dbReference>
<feature type="transmembrane region" description="Helical" evidence="8">
    <location>
        <begin position="287"/>
        <end position="304"/>
    </location>
</feature>
<dbReference type="GO" id="GO:0005886">
    <property type="term" value="C:plasma membrane"/>
    <property type="evidence" value="ECO:0007669"/>
    <property type="project" value="UniProtKB-SubCell"/>
</dbReference>
<dbReference type="GO" id="GO:0015421">
    <property type="term" value="F:ABC-type oligopeptide transporter activity"/>
    <property type="evidence" value="ECO:0007669"/>
    <property type="project" value="TreeGrafter"/>
</dbReference>
<comment type="subcellular location">
    <subcellularLocation>
        <location evidence="1">Cell membrane</location>
        <topology evidence="1">Multi-pass membrane protein</topology>
    </subcellularLocation>
</comment>
<dbReference type="PANTHER" id="PTHR43394">
    <property type="entry name" value="ATP-DEPENDENT PERMEASE MDL1, MITOCHONDRIAL"/>
    <property type="match status" value="1"/>
</dbReference>
<organism evidence="11 12">
    <name type="scientific">Candidatus Brevifilum fermentans</name>
    <dbReference type="NCBI Taxonomy" id="1986204"/>
    <lineage>
        <taxon>Bacteria</taxon>
        <taxon>Bacillati</taxon>
        <taxon>Chloroflexota</taxon>
        <taxon>Anaerolineae</taxon>
        <taxon>Anaerolineales</taxon>
        <taxon>Anaerolineaceae</taxon>
        <taxon>Candidatus Brevifilum</taxon>
    </lineage>
</organism>
<keyword evidence="4" id="KW-0547">Nucleotide-binding</keyword>
<dbReference type="InterPro" id="IPR027417">
    <property type="entry name" value="P-loop_NTPase"/>
</dbReference>
<dbReference type="InterPro" id="IPR036640">
    <property type="entry name" value="ABC1_TM_sf"/>
</dbReference>
<dbReference type="SMART" id="SM00382">
    <property type="entry name" value="AAA"/>
    <property type="match status" value="1"/>
</dbReference>
<evidence type="ECO:0000256" key="4">
    <source>
        <dbReference type="ARBA" id="ARBA00022741"/>
    </source>
</evidence>
<dbReference type="Proteomes" id="UP000195514">
    <property type="component" value="Chromosome I"/>
</dbReference>
<keyword evidence="2" id="KW-0813">Transport</keyword>
<dbReference type="InterPro" id="IPR011527">
    <property type="entry name" value="ABC1_TM_dom"/>
</dbReference>
<proteinExistence type="predicted"/>
<keyword evidence="7 8" id="KW-0472">Membrane</keyword>
<evidence type="ECO:0000259" key="9">
    <source>
        <dbReference type="PROSITE" id="PS50893"/>
    </source>
</evidence>
<dbReference type="SUPFAM" id="SSF90123">
    <property type="entry name" value="ABC transporter transmembrane region"/>
    <property type="match status" value="1"/>
</dbReference>
<dbReference type="GO" id="GO:0005524">
    <property type="term" value="F:ATP binding"/>
    <property type="evidence" value="ECO:0007669"/>
    <property type="project" value="UniProtKB-KW"/>
</dbReference>
<gene>
    <name evidence="11" type="ORF">CFX1CAM_1599</name>
</gene>
<dbReference type="EMBL" id="LT859958">
    <property type="protein sequence ID" value="SMX54664.1"/>
    <property type="molecule type" value="Genomic_DNA"/>
</dbReference>
<dbReference type="RefSeq" id="WP_087862490.1">
    <property type="nucleotide sequence ID" value="NZ_LT859958.1"/>
</dbReference>
<evidence type="ECO:0000256" key="2">
    <source>
        <dbReference type="ARBA" id="ARBA00022448"/>
    </source>
</evidence>
<dbReference type="PROSITE" id="PS50893">
    <property type="entry name" value="ABC_TRANSPORTER_2"/>
    <property type="match status" value="1"/>
</dbReference>
<sequence length="604" mass="68067">MSTNTYYDVDLSQNLSKNRFIGLMRVMKGYRVLYLGAIIALAIAAIARTGIYLVLRRFIDEIVVPRNFGSEMILIIGSYIGMALLQGTFTFISGWLAARVAEGSTRRLRNFLYDHLQRLSYAYHAEAKTGDLISRATSDIDAINRFFADQAIGIGRIMLIFAINFVAIMRLHPRLAWTSVIAIPAILAVSLFFFSRVSKAYEAYQEQEATLSNRLQENLTGVRVVKAFARQGYESYKFDKENWHKFNLGRRLLTIQSFFWPISDIICGAQLLASYYIGAIMALNGEITVGTYMAFIALVIWIIWPMRNLGRLIVQASTGMVSYKRVAELLKEEREPLLEGDYQPDGDLSGDIVFKDVSFEYEPGQLVLNKVSFSCSPGAVIALLGSTGSGKTSLVNLLPRFYDPTDGLITLDGVDITRYPRKYLRSQIGIVEQEPFLFSRSIRENITYGVHRSVSEDEIIQAAQFAAIHDVILEFPRGYDTLVGERGVTLSGGQKQRLAIARAVLKNPRILILDDSTSSVDTETEMHIRAALERLMQTRTTFIIAHRIQSVMDADLILVFDRGEIVQQGTHQDLMQISGMYQDIFNIQTRIELELEKEISGVNI</sequence>
<dbReference type="InterPro" id="IPR017871">
    <property type="entry name" value="ABC_transporter-like_CS"/>
</dbReference>
<feature type="transmembrane region" description="Helical" evidence="8">
    <location>
        <begin position="175"/>
        <end position="194"/>
    </location>
</feature>
<evidence type="ECO:0000256" key="8">
    <source>
        <dbReference type="SAM" id="Phobius"/>
    </source>
</evidence>
<reference evidence="12" key="1">
    <citation type="submission" date="2017-05" db="EMBL/GenBank/DDBJ databases">
        <authorList>
            <person name="Kirkegaard R."/>
            <person name="Mcilroy J S."/>
        </authorList>
    </citation>
    <scope>NUCLEOTIDE SEQUENCE [LARGE SCALE GENOMIC DNA]</scope>
</reference>
<dbReference type="GO" id="GO:0016887">
    <property type="term" value="F:ATP hydrolysis activity"/>
    <property type="evidence" value="ECO:0007669"/>
    <property type="project" value="InterPro"/>
</dbReference>
<dbReference type="InterPro" id="IPR003439">
    <property type="entry name" value="ABC_transporter-like_ATP-bd"/>
</dbReference>
<dbReference type="InterPro" id="IPR003593">
    <property type="entry name" value="AAA+_ATPase"/>
</dbReference>
<dbReference type="SUPFAM" id="SSF52540">
    <property type="entry name" value="P-loop containing nucleoside triphosphate hydrolases"/>
    <property type="match status" value="1"/>
</dbReference>
<feature type="transmembrane region" description="Helical" evidence="8">
    <location>
        <begin position="32"/>
        <end position="53"/>
    </location>
</feature>
<evidence type="ECO:0000256" key="6">
    <source>
        <dbReference type="ARBA" id="ARBA00022989"/>
    </source>
</evidence>
<dbReference type="PANTHER" id="PTHR43394:SF1">
    <property type="entry name" value="ATP-BINDING CASSETTE SUB-FAMILY B MEMBER 10, MITOCHONDRIAL"/>
    <property type="match status" value="1"/>
</dbReference>
<evidence type="ECO:0000256" key="7">
    <source>
        <dbReference type="ARBA" id="ARBA00023136"/>
    </source>
</evidence>